<dbReference type="RefSeq" id="YP_001122872.1">
    <property type="nucleotide sequence ID" value="NC_009260.1"/>
</dbReference>
<feature type="chain" id="PRO_5005659715" description="NADH-ubiquinone oxidoreductase chain 6" evidence="17">
    <location>
        <begin position="22"/>
        <end position="176"/>
    </location>
</feature>
<evidence type="ECO:0000256" key="17">
    <source>
        <dbReference type="SAM" id="SignalP"/>
    </source>
</evidence>
<protein>
    <recommendedName>
        <fullName evidence="4 16">NADH-ubiquinone oxidoreductase chain 6</fullName>
        <ecNumber evidence="3 16">7.1.1.2</ecNumber>
    </recommendedName>
</protein>
<keyword evidence="8 16" id="KW-1278">Translocase</keyword>
<sequence length="176" mass="19425">MMYFMFLFGFFFVFWMVSVSCQVSPYYGVLSLVLGAASGCAVLVVMGGSFVSLVLFLIYLGGMLVLFAYSAALVAEPRPVGFGLDYRESAFYVVIYVLCIVFVGVCYCWVWSMEGFGCSTVDCDGPYTVRLDFSGVSWFYYFGNVMFVVVGWGLLLTLFVVLALVRGLSCGVVRAI</sequence>
<evidence type="ECO:0000256" key="16">
    <source>
        <dbReference type="RuleBase" id="RU004430"/>
    </source>
</evidence>
<proteinExistence type="inferred from homology"/>
<keyword evidence="12 16" id="KW-0830">Ubiquinone</keyword>
<keyword evidence="9 16" id="KW-0249">Electron transport</keyword>
<keyword evidence="11 16" id="KW-0520">NAD</keyword>
<evidence type="ECO:0000256" key="2">
    <source>
        <dbReference type="ARBA" id="ARBA00005698"/>
    </source>
</evidence>
<evidence type="ECO:0000256" key="6">
    <source>
        <dbReference type="ARBA" id="ARBA00022660"/>
    </source>
</evidence>
<reference evidence="18" key="1">
    <citation type="submission" date="2006-10" db="EMBL/GenBank/DDBJ databases">
        <title>The complete mitochondrial genome of Macroclemys temminckii.</title>
        <authorList>
            <person name="Nie L."/>
            <person name="Yan L."/>
        </authorList>
    </citation>
    <scope>NUCLEOTIDE SEQUENCE</scope>
</reference>
<comment type="similarity">
    <text evidence="2 16">Belongs to the complex I subunit 6 family.</text>
</comment>
<evidence type="ECO:0000256" key="10">
    <source>
        <dbReference type="ARBA" id="ARBA00022989"/>
    </source>
</evidence>
<accession>A4KVT7</accession>
<dbReference type="InterPro" id="IPR050269">
    <property type="entry name" value="ComplexI_Subunit6"/>
</dbReference>
<name>A4KVT7_MACTE</name>
<evidence type="ECO:0000256" key="4">
    <source>
        <dbReference type="ARBA" id="ARBA00021095"/>
    </source>
</evidence>
<evidence type="ECO:0000256" key="3">
    <source>
        <dbReference type="ARBA" id="ARBA00012944"/>
    </source>
</evidence>
<keyword evidence="7 16" id="KW-0812">Transmembrane</keyword>
<keyword evidence="13 16" id="KW-0496">Mitochondrion</keyword>
<evidence type="ECO:0000256" key="8">
    <source>
        <dbReference type="ARBA" id="ARBA00022967"/>
    </source>
</evidence>
<feature type="transmembrane region" description="Helical" evidence="16">
    <location>
        <begin position="90"/>
        <end position="112"/>
    </location>
</feature>
<dbReference type="EMBL" id="EF071948">
    <property type="protein sequence ID" value="ABK20577.1"/>
    <property type="molecule type" value="Genomic_DNA"/>
</dbReference>
<evidence type="ECO:0000256" key="13">
    <source>
        <dbReference type="ARBA" id="ARBA00023128"/>
    </source>
</evidence>
<comment type="function">
    <text evidence="16">Core subunit of the mitochondrial membrane respiratory chain NADH dehydrogenase (Complex I) which catalyzes electron transfer from NADH through the respiratory chain, using ubiquinone as an electron acceptor. Essential for the catalytic activity and assembly of complex I.</text>
</comment>
<organism evidence="18">
    <name type="scientific">Macrochelys temminckii</name>
    <name type="common">Alligator snapping turtle</name>
    <name type="synonym">Macroclemys temminckii</name>
    <dbReference type="NCBI Taxonomy" id="571338"/>
    <lineage>
        <taxon>Eukaryota</taxon>
        <taxon>Metazoa</taxon>
        <taxon>Chordata</taxon>
        <taxon>Craniata</taxon>
        <taxon>Vertebrata</taxon>
        <taxon>Euteleostomi</taxon>
        <taxon>Archelosauria</taxon>
        <taxon>Testudinata</taxon>
        <taxon>Testudines</taxon>
        <taxon>Cryptodira</taxon>
        <taxon>Durocryptodira</taxon>
        <taxon>Americhelydia</taxon>
        <taxon>Chelydroidea</taxon>
        <taxon>Chelydridae</taxon>
        <taxon>Macrochelys</taxon>
    </lineage>
</organism>
<dbReference type="Gene3D" id="1.20.120.1200">
    <property type="entry name" value="NADH-ubiquinone/plastoquinone oxidoreductase chain 6, subunit NuoJ"/>
    <property type="match status" value="1"/>
</dbReference>
<keyword evidence="6 16" id="KW-0679">Respiratory chain</keyword>
<dbReference type="Pfam" id="PF00499">
    <property type="entry name" value="Oxidored_q3"/>
    <property type="match status" value="1"/>
</dbReference>
<dbReference type="CTD" id="4541"/>
<keyword evidence="5 16" id="KW-0813">Transport</keyword>
<evidence type="ECO:0000256" key="14">
    <source>
        <dbReference type="ARBA" id="ARBA00023136"/>
    </source>
</evidence>
<evidence type="ECO:0000256" key="1">
    <source>
        <dbReference type="ARBA" id="ARBA00004225"/>
    </source>
</evidence>
<geneLocation type="mitochondrion" evidence="18"/>
<comment type="subcellular location">
    <subcellularLocation>
        <location evidence="1 16">Mitochondrion membrane</location>
        <topology evidence="1 16">Multi-pass membrane protein</topology>
    </subcellularLocation>
</comment>
<feature type="transmembrane region" description="Helical" evidence="16">
    <location>
        <begin position="45"/>
        <end position="69"/>
    </location>
</feature>
<dbReference type="GO" id="GO:0031966">
    <property type="term" value="C:mitochondrial membrane"/>
    <property type="evidence" value="ECO:0007669"/>
    <property type="project" value="UniProtKB-SubCell"/>
</dbReference>
<dbReference type="AlphaFoldDB" id="A4KVT7"/>
<evidence type="ECO:0000256" key="7">
    <source>
        <dbReference type="ARBA" id="ARBA00022692"/>
    </source>
</evidence>
<dbReference type="PANTHER" id="PTHR11435">
    <property type="entry name" value="NADH UBIQUINONE OXIDOREDUCTASE SUBUNIT ND6"/>
    <property type="match status" value="1"/>
</dbReference>
<dbReference type="InterPro" id="IPR042106">
    <property type="entry name" value="Nuo/plastoQ_OxRdtase_6_NuoJ"/>
</dbReference>
<feature type="signal peptide" evidence="17">
    <location>
        <begin position="1"/>
        <end position="21"/>
    </location>
</feature>
<keyword evidence="17" id="KW-0732">Signal</keyword>
<evidence type="ECO:0000313" key="18">
    <source>
        <dbReference type="EMBL" id="ABK20577.1"/>
    </source>
</evidence>
<dbReference type="PANTHER" id="PTHR11435:SF1">
    <property type="entry name" value="NADH-UBIQUINONE OXIDOREDUCTASE CHAIN 6"/>
    <property type="match status" value="1"/>
</dbReference>
<comment type="catalytic activity">
    <reaction evidence="15 16">
        <text>a ubiquinone + NADH + 5 H(+)(in) = a ubiquinol + NAD(+) + 4 H(+)(out)</text>
        <dbReference type="Rhea" id="RHEA:29091"/>
        <dbReference type="Rhea" id="RHEA-COMP:9565"/>
        <dbReference type="Rhea" id="RHEA-COMP:9566"/>
        <dbReference type="ChEBI" id="CHEBI:15378"/>
        <dbReference type="ChEBI" id="CHEBI:16389"/>
        <dbReference type="ChEBI" id="CHEBI:17976"/>
        <dbReference type="ChEBI" id="CHEBI:57540"/>
        <dbReference type="ChEBI" id="CHEBI:57945"/>
        <dbReference type="EC" id="7.1.1.2"/>
    </reaction>
</comment>
<evidence type="ECO:0000256" key="12">
    <source>
        <dbReference type="ARBA" id="ARBA00023075"/>
    </source>
</evidence>
<evidence type="ECO:0000256" key="5">
    <source>
        <dbReference type="ARBA" id="ARBA00022448"/>
    </source>
</evidence>
<dbReference type="GO" id="GO:0008137">
    <property type="term" value="F:NADH dehydrogenase (ubiquinone) activity"/>
    <property type="evidence" value="ECO:0007669"/>
    <property type="project" value="UniProtKB-UniRule"/>
</dbReference>
<dbReference type="GeneID" id="4960956"/>
<evidence type="ECO:0000256" key="9">
    <source>
        <dbReference type="ARBA" id="ARBA00022982"/>
    </source>
</evidence>
<feature type="transmembrane region" description="Helical" evidence="16">
    <location>
        <begin position="138"/>
        <end position="165"/>
    </location>
</feature>
<dbReference type="InterPro" id="IPR001457">
    <property type="entry name" value="NADH_UbQ/plastoQ_OxRdtase_su6"/>
</dbReference>
<evidence type="ECO:0000256" key="11">
    <source>
        <dbReference type="ARBA" id="ARBA00023027"/>
    </source>
</evidence>
<keyword evidence="14 16" id="KW-0472">Membrane</keyword>
<dbReference type="EC" id="7.1.1.2" evidence="3 16"/>
<evidence type="ECO:0000256" key="15">
    <source>
        <dbReference type="ARBA" id="ARBA00049551"/>
    </source>
</evidence>
<keyword evidence="10 16" id="KW-1133">Transmembrane helix</keyword>